<dbReference type="InterPro" id="IPR012001">
    <property type="entry name" value="Thiamin_PyroP_enz_TPP-bd_dom"/>
</dbReference>
<keyword evidence="5 6" id="KW-0464">Manganese</keyword>
<sequence length="644" mass="72233">MPIDFRNTNSLWASILVETLQRLGLTTAIICPGSRSTPLTVAFAQHPQIEAIPVLDERSASFFALGIARQSGKPVVLVCTSGTAGANFYPAVIEARESRVPLLVLTADRPPELQDCHSGQSIDQIKLYGNYPNWQSTLAVPQADISMLRYLRQTVVHAWERASFGSTPLTHFPTPGPVHLNLPFRDPLPPIPDTTTNPLKSQLQPEEFFAHCQEQAVTDNLQPTTYNLQPAIAKVIQQWQESQKGIIIAGPAQPQNPKDYCNAIASLSKTLRWPVLAEGLSPVRNYCDLNRDLISTYDLILRNPALAQQLKPTMVIHIGELPISKELRAWLDKCQPRRWVIDPSHHNLDPLHGKTTHLRMSVEQLGIWVKELKVNQLKVDKLKVDRLTVDSSQPLKVDGSNLQPDNLQADNLQADNLQAATKTNLQSATQLYLQKWCEAEGKVRAKVDQTMTSMSQLFEGKVAWLLSQCLPPETPLFIANSMPVRDVEFFWKPGNTRIRPWFNRGANGIDGTLSTALGIAHRNQSSVMLSGDLAFLHDTNGFLIKNKFFGHLTIILINNNGGGIFEMLPIAKFDPPFEEFFATPQDVNFSQLCLTYGVEHQLIQSWQQFKEALNPLPSQGIRVLELPTDRRKDASWRQDFFYSN</sequence>
<dbReference type="OrthoDB" id="9791859at2"/>
<dbReference type="Gene3D" id="3.40.50.1220">
    <property type="entry name" value="TPP-binding domain"/>
    <property type="match status" value="1"/>
</dbReference>
<dbReference type="Gene3D" id="3.40.50.970">
    <property type="match status" value="2"/>
</dbReference>
<keyword evidence="3 6" id="KW-0460">Magnesium</keyword>
<dbReference type="NCBIfam" id="TIGR00173">
    <property type="entry name" value="menD"/>
    <property type="match status" value="1"/>
</dbReference>
<dbReference type="GO" id="GO:0030976">
    <property type="term" value="F:thiamine pyrophosphate binding"/>
    <property type="evidence" value="ECO:0007669"/>
    <property type="project" value="UniProtKB-UniRule"/>
</dbReference>
<comment type="pathway">
    <text evidence="6">Cofactor biosynthesis; phylloquinone biosynthesis.</text>
</comment>
<evidence type="ECO:0000313" key="10">
    <source>
        <dbReference type="Proteomes" id="UP000177870"/>
    </source>
</evidence>
<feature type="domain" description="Thiamine pyrophosphate enzyme N-terminal TPP-binding" evidence="7">
    <location>
        <begin position="13"/>
        <end position="126"/>
    </location>
</feature>
<dbReference type="GO" id="GO:0030145">
    <property type="term" value="F:manganese ion binding"/>
    <property type="evidence" value="ECO:0007669"/>
    <property type="project" value="UniProtKB-UniRule"/>
</dbReference>
<dbReference type="EMBL" id="CP017599">
    <property type="protein sequence ID" value="AOX01111.1"/>
    <property type="molecule type" value="Genomic_DNA"/>
</dbReference>
<evidence type="ECO:0000256" key="3">
    <source>
        <dbReference type="ARBA" id="ARBA00022842"/>
    </source>
</evidence>
<comment type="subunit">
    <text evidence="6">Homodimer.</text>
</comment>
<dbReference type="SUPFAM" id="SSF52518">
    <property type="entry name" value="Thiamin diphosphate-binding fold (THDP-binding)"/>
    <property type="match status" value="2"/>
</dbReference>
<evidence type="ECO:0000256" key="1">
    <source>
        <dbReference type="ARBA" id="ARBA00022679"/>
    </source>
</evidence>
<dbReference type="GO" id="GO:0009234">
    <property type="term" value="P:menaquinone biosynthetic process"/>
    <property type="evidence" value="ECO:0007669"/>
    <property type="project" value="InterPro"/>
</dbReference>
<dbReference type="AlphaFoldDB" id="A0A1D8TTY8"/>
<accession>A0A1D8TTY8</accession>
<dbReference type="GO" id="GO:0000287">
    <property type="term" value="F:magnesium ion binding"/>
    <property type="evidence" value="ECO:0007669"/>
    <property type="project" value="UniProtKB-UniRule"/>
</dbReference>
<dbReference type="PANTHER" id="PTHR42916:SF1">
    <property type="entry name" value="PROTEIN PHYLLO, CHLOROPLASTIC"/>
    <property type="match status" value="1"/>
</dbReference>
<gene>
    <name evidence="6" type="primary">menD</name>
    <name evidence="9" type="ORF">BJP34_18165</name>
</gene>
<keyword evidence="1 6" id="KW-0808">Transferase</keyword>
<dbReference type="RefSeq" id="WP_070393561.1">
    <property type="nucleotide sequence ID" value="NZ_CP017599.1"/>
</dbReference>
<comment type="function">
    <text evidence="6">Catalyzes the thiamine diphosphate-dependent decarboxylation of 2-oxoglutarate and the subsequent addition of the resulting succinic semialdehyde-thiamine pyrophosphate anion to isochorismate to yield 2-succinyl-5-enolpyruvyl-6-hydroxy-3-cyclohexene-1-carboxylate (SEPHCHC).</text>
</comment>
<feature type="domain" description="Menaquinone biosynthesis protein MenD middle" evidence="8">
    <location>
        <begin position="234"/>
        <end position="364"/>
    </location>
</feature>
<dbReference type="HAMAP" id="MF_01659">
    <property type="entry name" value="MenD"/>
    <property type="match status" value="1"/>
</dbReference>
<dbReference type="STRING" id="1458985.BJP34_18165"/>
<dbReference type="Pfam" id="PF16582">
    <property type="entry name" value="TPP_enzyme_M_2"/>
    <property type="match status" value="1"/>
</dbReference>
<dbReference type="CDD" id="cd07037">
    <property type="entry name" value="TPP_PYR_MenD"/>
    <property type="match status" value="1"/>
</dbReference>
<dbReference type="EC" id="2.2.1.9" evidence="6"/>
<comment type="cofactor">
    <cofactor evidence="6">
        <name>thiamine diphosphate</name>
        <dbReference type="ChEBI" id="CHEBI:58937"/>
    </cofactor>
    <text evidence="6">Binds 1 thiamine pyrophosphate per subunit.</text>
</comment>
<dbReference type="Proteomes" id="UP000177870">
    <property type="component" value="Chromosome"/>
</dbReference>
<evidence type="ECO:0000256" key="5">
    <source>
        <dbReference type="ARBA" id="ARBA00023211"/>
    </source>
</evidence>
<comment type="catalytic activity">
    <reaction evidence="6">
        <text>isochorismate + 2-oxoglutarate + H(+) = 5-enolpyruvoyl-6-hydroxy-2-succinyl-cyclohex-3-ene-1-carboxylate + CO2</text>
        <dbReference type="Rhea" id="RHEA:25593"/>
        <dbReference type="ChEBI" id="CHEBI:15378"/>
        <dbReference type="ChEBI" id="CHEBI:16526"/>
        <dbReference type="ChEBI" id="CHEBI:16810"/>
        <dbReference type="ChEBI" id="CHEBI:29780"/>
        <dbReference type="ChEBI" id="CHEBI:58818"/>
        <dbReference type="EC" id="2.2.1.9"/>
    </reaction>
</comment>
<dbReference type="CDD" id="cd02009">
    <property type="entry name" value="TPP_SHCHC_synthase"/>
    <property type="match status" value="1"/>
</dbReference>
<dbReference type="UniPathway" id="UPA00995"/>
<dbReference type="InterPro" id="IPR032264">
    <property type="entry name" value="MenD_middle"/>
</dbReference>
<evidence type="ECO:0000256" key="6">
    <source>
        <dbReference type="HAMAP-Rule" id="MF_01659"/>
    </source>
</evidence>
<proteinExistence type="inferred from homology"/>
<keyword evidence="2 6" id="KW-0479">Metal-binding</keyword>
<evidence type="ECO:0000313" key="9">
    <source>
        <dbReference type="EMBL" id="AOX01111.1"/>
    </source>
</evidence>
<name>A0A1D8TTY8_9CYAN</name>
<dbReference type="InterPro" id="IPR029061">
    <property type="entry name" value="THDP-binding"/>
</dbReference>
<dbReference type="GO" id="GO:0042372">
    <property type="term" value="P:phylloquinone biosynthetic process"/>
    <property type="evidence" value="ECO:0007669"/>
    <property type="project" value="UniProtKB-UniRule"/>
</dbReference>
<keyword evidence="4 6" id="KW-0786">Thiamine pyrophosphate</keyword>
<evidence type="ECO:0000256" key="2">
    <source>
        <dbReference type="ARBA" id="ARBA00022723"/>
    </source>
</evidence>
<evidence type="ECO:0000259" key="7">
    <source>
        <dbReference type="Pfam" id="PF02776"/>
    </source>
</evidence>
<evidence type="ECO:0000256" key="4">
    <source>
        <dbReference type="ARBA" id="ARBA00023052"/>
    </source>
</evidence>
<evidence type="ECO:0000259" key="8">
    <source>
        <dbReference type="Pfam" id="PF16582"/>
    </source>
</evidence>
<comment type="similarity">
    <text evidence="6">Belongs to the TPP enzyme family. MenD subfamily.</text>
</comment>
<dbReference type="PANTHER" id="PTHR42916">
    <property type="entry name" value="2-SUCCINYL-5-ENOLPYRUVYL-6-HYDROXY-3-CYCLOHEXENE-1-CARBOXYLATE SYNTHASE"/>
    <property type="match status" value="1"/>
</dbReference>
<reference evidence="10" key="1">
    <citation type="submission" date="2016-10" db="EMBL/GenBank/DDBJ databases">
        <title>Comparative genomics uncovers the prolific and rare metabolic potential of the cyanobacterial genus Moorea.</title>
        <authorList>
            <person name="Leao T."/>
            <person name="Castelao G."/>
            <person name="Korobeynikov A."/>
            <person name="Monroe E.A."/>
            <person name="Podell S."/>
            <person name="Glukhov E."/>
            <person name="Allen E."/>
            <person name="Gerwick W.H."/>
            <person name="Gerwick L."/>
        </authorList>
    </citation>
    <scope>NUCLEOTIDE SEQUENCE [LARGE SCALE GENOMIC DNA]</scope>
    <source>
        <strain evidence="10">PAL-8-15-08-1</strain>
    </source>
</reference>
<dbReference type="KEGG" id="mpro:BJP34_18165"/>
<organism evidence="9 10">
    <name type="scientific">Moorena producens PAL-8-15-08-1</name>
    <dbReference type="NCBI Taxonomy" id="1458985"/>
    <lineage>
        <taxon>Bacteria</taxon>
        <taxon>Bacillati</taxon>
        <taxon>Cyanobacteriota</taxon>
        <taxon>Cyanophyceae</taxon>
        <taxon>Coleofasciculales</taxon>
        <taxon>Coleofasciculaceae</taxon>
        <taxon>Moorena</taxon>
    </lineage>
</organism>
<dbReference type="UniPathway" id="UPA01057">
    <property type="reaction ID" value="UER00164"/>
</dbReference>
<comment type="pathway">
    <text evidence="6">Quinol/quinone metabolism; 1,4-dihydroxy-2-naphthoate biosynthesis; 1,4-dihydroxy-2-naphthoate from chorismate: step 2/7.</text>
</comment>
<comment type="cofactor">
    <cofactor evidence="6">
        <name>Mg(2+)</name>
        <dbReference type="ChEBI" id="CHEBI:18420"/>
    </cofactor>
    <cofactor evidence="6">
        <name>Mn(2+)</name>
        <dbReference type="ChEBI" id="CHEBI:29035"/>
    </cofactor>
</comment>
<protein>
    <recommendedName>
        <fullName evidence="6">2-succinyl-5-enolpyruvyl-6-hydroxy-3-cyclohexene-1-carboxylate synthase</fullName>
        <shortName evidence="6">SEPHCHC synthase</shortName>
        <ecNumber evidence="6">2.2.1.9</ecNumber>
    </recommendedName>
</protein>
<dbReference type="Pfam" id="PF02776">
    <property type="entry name" value="TPP_enzyme_N"/>
    <property type="match status" value="1"/>
</dbReference>
<dbReference type="GO" id="GO:0070204">
    <property type="term" value="F:2-succinyl-5-enolpyruvyl-6-hydroxy-3-cyclohexene-1-carboxylic-acid synthase activity"/>
    <property type="evidence" value="ECO:0007669"/>
    <property type="project" value="UniProtKB-UniRule"/>
</dbReference>
<dbReference type="InterPro" id="IPR004433">
    <property type="entry name" value="MenaQ_synth_MenD"/>
</dbReference>